<keyword evidence="3" id="KW-1185">Reference proteome</keyword>
<proteinExistence type="predicted"/>
<reference evidence="2 3" key="1">
    <citation type="journal article" date="2009" name="Genome Biol.">
        <title>Community-wide analysis of microbial genome sequence signatures.</title>
        <authorList>
            <person name="Dick G.J."/>
            <person name="Andersson A.F."/>
            <person name="Baker B.J."/>
            <person name="Simmons S.L."/>
            <person name="Thomas B.C."/>
            <person name="Yelton A.P."/>
            <person name="Banfield J.F."/>
        </authorList>
    </citation>
    <scope>NUCLEOTIDE SEQUENCE [LARGE SCALE GENOMIC DNA]</scope>
    <source>
        <strain evidence="2">ARMAN-2</strain>
    </source>
</reference>
<evidence type="ECO:0000313" key="3">
    <source>
        <dbReference type="Proteomes" id="UP000332487"/>
    </source>
</evidence>
<protein>
    <submittedName>
        <fullName evidence="2">Thymidylate kinase</fullName>
    </submittedName>
</protein>
<dbReference type="InterPro" id="IPR027417">
    <property type="entry name" value="P-loop_NTPase"/>
</dbReference>
<name>C7DH01_MICA2</name>
<organism evidence="2 3">
    <name type="scientific">Candidatus Micrarchaeum acidiphilum ARMAN-2</name>
    <dbReference type="NCBI Taxonomy" id="425595"/>
    <lineage>
        <taxon>Archaea</taxon>
        <taxon>Candidatus Micrarchaeota</taxon>
        <taxon>Candidatus Micrarchaeia</taxon>
        <taxon>Candidatus Micrarchaeales</taxon>
        <taxon>Candidatus Micrarchaeaceae</taxon>
        <taxon>Candidatus Micrarchaeum</taxon>
    </lineage>
</organism>
<reference evidence="2 3" key="2">
    <citation type="journal article" date="2010" name="Proc. Natl. Acad. Sci. U.S.A.">
        <title>Enigmatic, ultrasmall, uncultivated Archaea.</title>
        <authorList>
            <person name="Baker B.J."/>
            <person name="Comolli L.R."/>
            <person name="Dick G.J."/>
            <person name="Hauser L.J."/>
            <person name="Hyatt D."/>
            <person name="Dill B.D."/>
            <person name="Land M.L."/>
            <person name="Verberkmoes N.C."/>
            <person name="Hettich R.L."/>
            <person name="Banfield J.F."/>
        </authorList>
    </citation>
    <scope>NUCLEOTIDE SEQUENCE [LARGE SCALE GENOMIC DNA]</scope>
    <source>
        <strain evidence="2">ARMAN-2</strain>
    </source>
</reference>
<dbReference type="AlphaFoldDB" id="C7DH01"/>
<gene>
    <name evidence="2" type="ORF">UNLARM2_0347</name>
</gene>
<dbReference type="Gene3D" id="3.40.50.300">
    <property type="entry name" value="P-loop containing nucleotide triphosphate hydrolases"/>
    <property type="match status" value="1"/>
</dbReference>
<dbReference type="SUPFAM" id="SSF52540">
    <property type="entry name" value="P-loop containing nucleoside triphosphate hydrolases"/>
    <property type="match status" value="1"/>
</dbReference>
<dbReference type="InterPro" id="IPR039430">
    <property type="entry name" value="Thymidylate_kin-like_dom"/>
</dbReference>
<evidence type="ECO:0000313" key="2">
    <source>
        <dbReference type="EMBL" id="EET89903.1"/>
    </source>
</evidence>
<keyword evidence="2" id="KW-0808">Transferase</keyword>
<dbReference type="EMBL" id="GG697240">
    <property type="protein sequence ID" value="EET89903.1"/>
    <property type="molecule type" value="Genomic_DNA"/>
</dbReference>
<sequence>MVILAIEGCDGSGKSTISAMLSERMPGSKVIEQSKRVDFLPDLRDFLNGQAGDLILARLIYFLGTNQLSSNEAAENERKGIDTILVRSIYSTKAYHFAYDALYDGDANKSVINDIVASAERSLVHPDIVVFLHVGKEERVRRIARREAVKNSSLDWDSKIMAFIDSEFYKYAAELRERGKAQVIEIDNTNLTPEETVDCIISKIALGKIRAIKRRERL</sequence>
<feature type="domain" description="Thymidylate kinase-like" evidence="1">
    <location>
        <begin position="6"/>
        <end position="190"/>
    </location>
</feature>
<evidence type="ECO:0000259" key="1">
    <source>
        <dbReference type="Pfam" id="PF02223"/>
    </source>
</evidence>
<dbReference type="Pfam" id="PF02223">
    <property type="entry name" value="Thymidylate_kin"/>
    <property type="match status" value="1"/>
</dbReference>
<dbReference type="Proteomes" id="UP000332487">
    <property type="component" value="Unassembled WGS sequence"/>
</dbReference>
<accession>C7DH01</accession>
<dbReference type="GO" id="GO:0016301">
    <property type="term" value="F:kinase activity"/>
    <property type="evidence" value="ECO:0007669"/>
    <property type="project" value="UniProtKB-KW"/>
</dbReference>
<keyword evidence="2" id="KW-0418">Kinase</keyword>